<comment type="caution">
    <text evidence="1">The sequence shown here is derived from an EMBL/GenBank/DDBJ whole genome shotgun (WGS) entry which is preliminary data.</text>
</comment>
<dbReference type="EMBL" id="JARO02006844">
    <property type="protein sequence ID" value="KPP64701.1"/>
    <property type="molecule type" value="Genomic_DNA"/>
</dbReference>
<name>A0A0P7TTP2_SCLFO</name>
<protein>
    <submittedName>
        <fullName evidence="1">Uncharacterized protein</fullName>
    </submittedName>
</protein>
<accession>A0A0P7TTP2</accession>
<sequence length="114" mass="13134">MLDLIITYGTDIHHVNVIPLDDTIRNHYLLTFDLHLLVPSDNRKTKIRPALVELFQLFLSLHRQVQKSQWSYLTTPYMTSMFPSSPTTQITEYRAVTEMAIMMPVALLAVLCSV</sequence>
<evidence type="ECO:0000313" key="2">
    <source>
        <dbReference type="Proteomes" id="UP000034805"/>
    </source>
</evidence>
<evidence type="ECO:0000313" key="1">
    <source>
        <dbReference type="EMBL" id="KPP64701.1"/>
    </source>
</evidence>
<dbReference type="Proteomes" id="UP000034805">
    <property type="component" value="Unassembled WGS sequence"/>
</dbReference>
<proteinExistence type="predicted"/>
<organism evidence="1 2">
    <name type="scientific">Scleropages formosus</name>
    <name type="common">Asian bonytongue</name>
    <name type="synonym">Osteoglossum formosum</name>
    <dbReference type="NCBI Taxonomy" id="113540"/>
    <lineage>
        <taxon>Eukaryota</taxon>
        <taxon>Metazoa</taxon>
        <taxon>Chordata</taxon>
        <taxon>Craniata</taxon>
        <taxon>Vertebrata</taxon>
        <taxon>Euteleostomi</taxon>
        <taxon>Actinopterygii</taxon>
        <taxon>Neopterygii</taxon>
        <taxon>Teleostei</taxon>
        <taxon>Osteoglossocephala</taxon>
        <taxon>Osteoglossomorpha</taxon>
        <taxon>Osteoglossiformes</taxon>
        <taxon>Osteoglossidae</taxon>
        <taxon>Scleropages</taxon>
    </lineage>
</organism>
<reference evidence="1 2" key="1">
    <citation type="submission" date="2015-08" db="EMBL/GenBank/DDBJ databases">
        <title>The genome of the Asian arowana (Scleropages formosus).</title>
        <authorList>
            <person name="Tan M.H."/>
            <person name="Gan H.M."/>
            <person name="Croft L.J."/>
            <person name="Austin C.M."/>
        </authorList>
    </citation>
    <scope>NUCLEOTIDE SEQUENCE [LARGE SCALE GENOMIC DNA]</scope>
    <source>
        <strain evidence="1">Aro1</strain>
    </source>
</reference>
<dbReference type="AlphaFoldDB" id="A0A0P7TTP2"/>
<gene>
    <name evidence="1" type="ORF">Z043_116925</name>
</gene>